<dbReference type="GO" id="GO:0005634">
    <property type="term" value="C:nucleus"/>
    <property type="evidence" value="ECO:0007669"/>
    <property type="project" value="TreeGrafter"/>
</dbReference>
<dbReference type="STRING" id="133385.A0A2T9Y8N7"/>
<sequence>MYKGFKSLLSKSSKHNASAEAELENKDNLGKPISLKDSSSNMVVIESENRKQKDKISKMIEKITTSDKLNEYEKAQLTRTLRTMHPTSNHISAQKIGERFTPKLDLQPSKSNTISFSDKNVINQINNTQNYNTLPTNSTTSYTSNNNQIFHDPSTEIDNTIYYFDSPLYANDSAVANPHLLANNNIPNFGDSNSQNFTSNSLLFESSQAQFNSVMNNFQPTNTQKLSMLNFNDNDSYNHNNSASDVFSNASQIGGFKFFNNDSPRISENSFSGLSAFNMLGFDNSHGNSHTRNTSFSTNGGYIDSNMDENTTFSTPKETNQKLLNYYPGLKNSYPPNYTTDNDSLVMNLSANEKFSVEEKILKSQKLKLEVYGIPKDNARSRVETQIKVQLKLFNQNDNPVKLWTHIMLPEILVSRDKFRHRVNKAIAQQITPPESEQHILRLEAKVICSTNISRDVKVCVNCIRREYKRSLRRKNYKNNRKPTDNDQSTETSTKHIFDDNDFSIDSTDKLNTTSLVGKDWDKQKLDSESERIIIFNCSDILSFSKGEVVLPIRITCYCRHHNEKIGYSIIFSLYDYTGEFIAQTVTVPIMITDDHKSNKYKNNRSSFISTDYEKKYLKSNNKKESTINDGQQRLNTLISMSPSLMTIGSGALSFTDDKYMTNNRFNYPDSYNLIKPDPIYDPGSVVSSYNSNHDSQLALAYKNISFNSGHATESAASSGYQTDSVFSIDNSFSKNQGANFQLSSSFNTYSKPINNSFNDAVSSLSKILNAVPDNGPVTGGEVTKIFGSGFLPGSTVYFDSTPATSAIIHSSAFIECVVPPATKPGTVYIYILSPGEKLDTYLSKKNAQNSVQNFTPTYNYIEKTDTELFELVLHIFMLRGQDVSSNDQSSTIDQITKSLEFSNDISNDYTWNRIMQPLNNIYGVTRIDNSSADGKVLNSHIFELRKAFINRELVMVEVSLIKIISALVKIGELDLQRLSFKHPSTHRNLLHFSSLLGMLKLTHLLVSCKIPIDDTDRSGYTPFHFSCVFDRYEISKFLLDSGANYSLLTQSGFDGLQLSVLNGYLDIFQLILEFKQKLTSIPAKMVSKKDYLNANTHFNKNLVDFNNYIDNNGILSDGLDQIQQGSSYFENVNTNLFNNNIANQNNLNIDSNDSKNLEQYGVNSVSAVGQQFQFNSAFNNNSGPNCYQNFDMFNSEHNSINTNQKVEINDVINDLLSFNLPQNENKPGELKENNPVSDIYNYESFNSKKN</sequence>
<feature type="repeat" description="ANK" evidence="2">
    <location>
        <begin position="1019"/>
        <end position="1051"/>
    </location>
</feature>
<dbReference type="CDD" id="cd00102">
    <property type="entry name" value="IPT"/>
    <property type="match status" value="1"/>
</dbReference>
<dbReference type="InterPro" id="IPR013783">
    <property type="entry name" value="Ig-like_fold"/>
</dbReference>
<dbReference type="PANTHER" id="PTHR23335:SF1">
    <property type="entry name" value="CALMODULIN-BINDING TRANSCRIPTION ACTIVATOR, ISOFORM F"/>
    <property type="match status" value="1"/>
</dbReference>
<dbReference type="Gene3D" id="1.25.40.20">
    <property type="entry name" value="Ankyrin repeat-containing domain"/>
    <property type="match status" value="1"/>
</dbReference>
<evidence type="ECO:0000259" key="4">
    <source>
        <dbReference type="Pfam" id="PF25603"/>
    </source>
</evidence>
<dbReference type="GO" id="GO:0006508">
    <property type="term" value="P:proteolysis"/>
    <property type="evidence" value="ECO:0007669"/>
    <property type="project" value="InterPro"/>
</dbReference>
<dbReference type="InterPro" id="IPR036770">
    <property type="entry name" value="Ankyrin_rpt-contain_sf"/>
</dbReference>
<dbReference type="EMBL" id="MBFR01000366">
    <property type="protein sequence ID" value="PVU88685.1"/>
    <property type="molecule type" value="Genomic_DNA"/>
</dbReference>
<feature type="region of interest" description="Disordered" evidence="3">
    <location>
        <begin position="474"/>
        <end position="493"/>
    </location>
</feature>
<dbReference type="GO" id="GO:0003690">
    <property type="term" value="F:double-stranded DNA binding"/>
    <property type="evidence" value="ECO:0007669"/>
    <property type="project" value="TreeGrafter"/>
</dbReference>
<dbReference type="SUPFAM" id="SSF48403">
    <property type="entry name" value="Ankyrin repeat"/>
    <property type="match status" value="1"/>
</dbReference>
<evidence type="ECO:0000256" key="2">
    <source>
        <dbReference type="PROSITE-ProRule" id="PRU00023"/>
    </source>
</evidence>
<proteinExistence type="predicted"/>
<dbReference type="Gene3D" id="2.60.40.10">
    <property type="entry name" value="Immunoglobulins"/>
    <property type="match status" value="1"/>
</dbReference>
<feature type="compositionally biased region" description="Low complexity" evidence="3">
    <location>
        <begin position="1"/>
        <end position="11"/>
    </location>
</feature>
<dbReference type="GO" id="GO:0004190">
    <property type="term" value="F:aspartic-type endopeptidase activity"/>
    <property type="evidence" value="ECO:0007669"/>
    <property type="project" value="InterPro"/>
</dbReference>
<dbReference type="PROSITE" id="PS50088">
    <property type="entry name" value="ANK_REPEAT"/>
    <property type="match status" value="1"/>
</dbReference>
<dbReference type="PROSITE" id="PS00141">
    <property type="entry name" value="ASP_PROTEASE"/>
    <property type="match status" value="1"/>
</dbReference>
<evidence type="ECO:0000313" key="6">
    <source>
        <dbReference type="Proteomes" id="UP000245383"/>
    </source>
</evidence>
<organism evidence="5 6">
    <name type="scientific">Smittium simulii</name>
    <dbReference type="NCBI Taxonomy" id="133385"/>
    <lineage>
        <taxon>Eukaryota</taxon>
        <taxon>Fungi</taxon>
        <taxon>Fungi incertae sedis</taxon>
        <taxon>Zoopagomycota</taxon>
        <taxon>Kickxellomycotina</taxon>
        <taxon>Harpellomycetes</taxon>
        <taxon>Harpellales</taxon>
        <taxon>Legeriomycetaceae</taxon>
        <taxon>Smittium</taxon>
    </lineage>
</organism>
<dbReference type="SUPFAM" id="SSF81296">
    <property type="entry name" value="E set domains"/>
    <property type="match status" value="1"/>
</dbReference>
<dbReference type="PROSITE" id="PS50297">
    <property type="entry name" value="ANK_REP_REGION"/>
    <property type="match status" value="1"/>
</dbReference>
<accession>A0A2T9Y8N7</accession>
<dbReference type="OrthoDB" id="71307at2759"/>
<dbReference type="InterPro" id="IPR001969">
    <property type="entry name" value="Aspartic_peptidase_AS"/>
</dbReference>
<feature type="region of interest" description="Disordered" evidence="3">
    <location>
        <begin position="1"/>
        <end position="35"/>
    </location>
</feature>
<reference evidence="5 6" key="1">
    <citation type="journal article" date="2018" name="MBio">
        <title>Comparative Genomics Reveals the Core Gene Toolbox for the Fungus-Insect Symbiosis.</title>
        <authorList>
            <person name="Wang Y."/>
            <person name="Stata M."/>
            <person name="Wang W."/>
            <person name="Stajich J.E."/>
            <person name="White M.M."/>
            <person name="Moncalvo J.M."/>
        </authorList>
    </citation>
    <scope>NUCLEOTIDE SEQUENCE [LARGE SCALE GENOMIC DNA]</scope>
    <source>
        <strain evidence="5 6">SWE-8-4</strain>
    </source>
</reference>
<evidence type="ECO:0000256" key="3">
    <source>
        <dbReference type="SAM" id="MobiDB-lite"/>
    </source>
</evidence>
<dbReference type="InterPro" id="IPR002110">
    <property type="entry name" value="Ankyrin_rpt"/>
</dbReference>
<dbReference type="InterPro" id="IPR014756">
    <property type="entry name" value="Ig_E-set"/>
</dbReference>
<protein>
    <recommendedName>
        <fullName evidence="4">SPT23/MGA2-like DNA-binding domain-containing protein</fullName>
    </recommendedName>
</protein>
<dbReference type="GO" id="GO:0006357">
    <property type="term" value="P:regulation of transcription by RNA polymerase II"/>
    <property type="evidence" value="ECO:0007669"/>
    <property type="project" value="TreeGrafter"/>
</dbReference>
<keyword evidence="1 2" id="KW-0040">ANK repeat</keyword>
<keyword evidence="6" id="KW-1185">Reference proteome</keyword>
<dbReference type="Proteomes" id="UP000245383">
    <property type="component" value="Unassembled WGS sequence"/>
</dbReference>
<evidence type="ECO:0000313" key="5">
    <source>
        <dbReference type="EMBL" id="PVU88685.1"/>
    </source>
</evidence>
<dbReference type="SMART" id="SM00248">
    <property type="entry name" value="ANK"/>
    <property type="match status" value="3"/>
</dbReference>
<dbReference type="InterPro" id="IPR057962">
    <property type="entry name" value="SPT23_MGA2_DBD"/>
</dbReference>
<dbReference type="AlphaFoldDB" id="A0A2T9Y8N7"/>
<dbReference type="Pfam" id="PF12796">
    <property type="entry name" value="Ank_2"/>
    <property type="match status" value="1"/>
</dbReference>
<feature type="domain" description="SPT23/MGA2-like DNA-binding" evidence="4">
    <location>
        <begin position="367"/>
        <end position="597"/>
    </location>
</feature>
<dbReference type="PANTHER" id="PTHR23335">
    <property type="entry name" value="CALMODULIN-BINDING TRANSCRIPTION ACTIVATOR CAMTA"/>
    <property type="match status" value="1"/>
</dbReference>
<name>A0A2T9Y8N7_9FUNG</name>
<evidence type="ECO:0000256" key="1">
    <source>
        <dbReference type="ARBA" id="ARBA00023043"/>
    </source>
</evidence>
<comment type="caution">
    <text evidence="5">The sequence shown here is derived from an EMBL/GenBank/DDBJ whole genome shotgun (WGS) entry which is preliminary data.</text>
</comment>
<dbReference type="GO" id="GO:0003712">
    <property type="term" value="F:transcription coregulator activity"/>
    <property type="evidence" value="ECO:0007669"/>
    <property type="project" value="TreeGrafter"/>
</dbReference>
<gene>
    <name evidence="5" type="ORF">BB561_005735</name>
</gene>
<dbReference type="Pfam" id="PF25603">
    <property type="entry name" value="SPT23_MGA2_DBD"/>
    <property type="match status" value="1"/>
</dbReference>